<accession>A0AAU9UDJ3</accession>
<keyword evidence="3" id="KW-1185">Reference proteome</keyword>
<proteinExistence type="predicted"/>
<reference evidence="2" key="1">
    <citation type="submission" date="2022-03" db="EMBL/GenBank/DDBJ databases">
        <authorList>
            <person name="Tunstrom K."/>
        </authorList>
    </citation>
    <scope>NUCLEOTIDE SEQUENCE</scope>
</reference>
<evidence type="ECO:0000313" key="2">
    <source>
        <dbReference type="EMBL" id="CAH2096824.1"/>
    </source>
</evidence>
<gene>
    <name evidence="2" type="ORF">EEDITHA_LOCUS12116</name>
</gene>
<name>A0AAU9UDJ3_EUPED</name>
<sequence>MYLTVRLEHVAALEVHAAGKCATRDSDTRHATRDTRHAPLTTSAPSCSSRRSRTPPCTSPCASSTSRRSRCTRPVSARHATVTRDTRHATRATHYERAELQFAALEDAAMYLTVRLEHVAALEVHAAGKCATRDSDTRHATRDTHYERAELQFAALEVHAAGKCATRDSDTRHATRATHYERAELQFAALEDAAMYLTVRLEHVAALEFAALEVHAAGKCATRDSDTRHATRDTRHAPLTTSAPSCSSRRSRSPPCTSPCASSTSRRSRCTRPVSARHATVTRDTRHATRATHYERAELQFAALEDAAMYLTVRLEHVAALEVHAAGKCATRDSDTRHATRDTHYERAELQFAALEVHAAGKCATRDSDTRHATRDTHYERAELQFAVLEDAAMYLTVRLEHVAALEVHAAGKCATRDSDT</sequence>
<protein>
    <submittedName>
        <fullName evidence="2">Uncharacterized protein</fullName>
    </submittedName>
</protein>
<organism evidence="2 3">
    <name type="scientific">Euphydryas editha</name>
    <name type="common">Edith's checkerspot</name>
    <dbReference type="NCBI Taxonomy" id="104508"/>
    <lineage>
        <taxon>Eukaryota</taxon>
        <taxon>Metazoa</taxon>
        <taxon>Ecdysozoa</taxon>
        <taxon>Arthropoda</taxon>
        <taxon>Hexapoda</taxon>
        <taxon>Insecta</taxon>
        <taxon>Pterygota</taxon>
        <taxon>Neoptera</taxon>
        <taxon>Endopterygota</taxon>
        <taxon>Lepidoptera</taxon>
        <taxon>Glossata</taxon>
        <taxon>Ditrysia</taxon>
        <taxon>Papilionoidea</taxon>
        <taxon>Nymphalidae</taxon>
        <taxon>Nymphalinae</taxon>
        <taxon>Euphydryas</taxon>
    </lineage>
</organism>
<feature type="region of interest" description="Disordered" evidence="1">
    <location>
        <begin position="220"/>
        <end position="289"/>
    </location>
</feature>
<evidence type="ECO:0000313" key="3">
    <source>
        <dbReference type="Proteomes" id="UP001153954"/>
    </source>
</evidence>
<dbReference type="Proteomes" id="UP001153954">
    <property type="component" value="Unassembled WGS sequence"/>
</dbReference>
<feature type="compositionally biased region" description="Basic and acidic residues" evidence="1">
    <location>
        <begin position="22"/>
        <end position="37"/>
    </location>
</feature>
<feature type="compositionally biased region" description="Low complexity" evidence="1">
    <location>
        <begin position="41"/>
        <end position="80"/>
    </location>
</feature>
<comment type="caution">
    <text evidence="2">The sequence shown here is derived from an EMBL/GenBank/DDBJ whole genome shotgun (WGS) entry which is preliminary data.</text>
</comment>
<evidence type="ECO:0000256" key="1">
    <source>
        <dbReference type="SAM" id="MobiDB-lite"/>
    </source>
</evidence>
<feature type="compositionally biased region" description="Low complexity" evidence="1">
    <location>
        <begin position="240"/>
        <end position="279"/>
    </location>
</feature>
<feature type="compositionally biased region" description="Basic and acidic residues" evidence="1">
    <location>
        <begin position="221"/>
        <end position="236"/>
    </location>
</feature>
<dbReference type="EMBL" id="CAKOGL010000017">
    <property type="protein sequence ID" value="CAH2096824.1"/>
    <property type="molecule type" value="Genomic_DNA"/>
</dbReference>
<dbReference type="AlphaFoldDB" id="A0AAU9UDJ3"/>
<feature type="region of interest" description="Disordered" evidence="1">
    <location>
        <begin position="22"/>
        <end position="89"/>
    </location>
</feature>